<dbReference type="SUPFAM" id="SSF88723">
    <property type="entry name" value="PIN domain-like"/>
    <property type="match status" value="1"/>
</dbReference>
<proteinExistence type="predicted"/>
<dbReference type="RefSeq" id="WP_343163588.1">
    <property type="nucleotide sequence ID" value="NZ_JBHRSV010000001.1"/>
</dbReference>
<evidence type="ECO:0000259" key="1">
    <source>
        <dbReference type="Pfam" id="PF01850"/>
    </source>
</evidence>
<sequence length="138" mass="14811">MRPVVVDASVAAAWLIRSQASANADAFMSSSGMRLIAPNIFAWEMCNLLRLFASRGAFELDAGLASLDALGVVLEPAISEERISELTRFAHGVRLSLFDAAYLALALEAEAELVSRDGHLLTVALANGIPCHDLRDRS</sequence>
<reference evidence="3" key="1">
    <citation type="journal article" date="2019" name="Int. J. Syst. Evol. Microbiol.">
        <title>The Global Catalogue of Microorganisms (GCM) 10K type strain sequencing project: providing services to taxonomists for standard genome sequencing and annotation.</title>
        <authorList>
            <consortium name="The Broad Institute Genomics Platform"/>
            <consortium name="The Broad Institute Genome Sequencing Center for Infectious Disease"/>
            <person name="Wu L."/>
            <person name="Ma J."/>
        </authorList>
    </citation>
    <scope>NUCLEOTIDE SEQUENCE [LARGE SCALE GENOMIC DNA]</scope>
    <source>
        <strain evidence="3">KCTC 52487</strain>
    </source>
</reference>
<protein>
    <submittedName>
        <fullName evidence="2">PIN domain-containing protein</fullName>
    </submittedName>
</protein>
<dbReference type="Gene3D" id="3.40.50.1010">
    <property type="entry name" value="5'-nuclease"/>
    <property type="match status" value="1"/>
</dbReference>
<evidence type="ECO:0000313" key="3">
    <source>
        <dbReference type="Proteomes" id="UP001595379"/>
    </source>
</evidence>
<dbReference type="EMBL" id="JBHRSV010000001">
    <property type="protein sequence ID" value="MFC2924701.1"/>
    <property type="molecule type" value="Genomic_DNA"/>
</dbReference>
<dbReference type="PANTHER" id="PTHR35901:SF1">
    <property type="entry name" value="EXONUCLEASE VAPC9"/>
    <property type="match status" value="1"/>
</dbReference>
<keyword evidence="3" id="KW-1185">Reference proteome</keyword>
<dbReference type="PANTHER" id="PTHR35901">
    <property type="entry name" value="RIBONUCLEASE VAPC3"/>
    <property type="match status" value="1"/>
</dbReference>
<accession>A0ABV6ZTF4</accession>
<gene>
    <name evidence="2" type="ORF">ACFOOR_01135</name>
</gene>
<dbReference type="Proteomes" id="UP001595379">
    <property type="component" value="Unassembled WGS sequence"/>
</dbReference>
<evidence type="ECO:0000313" key="2">
    <source>
        <dbReference type="EMBL" id="MFC2924701.1"/>
    </source>
</evidence>
<dbReference type="Pfam" id="PF01850">
    <property type="entry name" value="PIN"/>
    <property type="match status" value="1"/>
</dbReference>
<dbReference type="InterPro" id="IPR051619">
    <property type="entry name" value="TypeII_TA_RNase_PINc/VapC"/>
</dbReference>
<dbReference type="InterPro" id="IPR029060">
    <property type="entry name" value="PIN-like_dom_sf"/>
</dbReference>
<organism evidence="2 3">
    <name type="scientific">Hyphobacterium vulgare</name>
    <dbReference type="NCBI Taxonomy" id="1736751"/>
    <lineage>
        <taxon>Bacteria</taxon>
        <taxon>Pseudomonadati</taxon>
        <taxon>Pseudomonadota</taxon>
        <taxon>Alphaproteobacteria</taxon>
        <taxon>Maricaulales</taxon>
        <taxon>Maricaulaceae</taxon>
        <taxon>Hyphobacterium</taxon>
    </lineage>
</organism>
<comment type="caution">
    <text evidence="2">The sequence shown here is derived from an EMBL/GenBank/DDBJ whole genome shotgun (WGS) entry which is preliminary data.</text>
</comment>
<feature type="domain" description="PIN" evidence="1">
    <location>
        <begin position="4"/>
        <end position="122"/>
    </location>
</feature>
<name>A0ABV6ZTF4_9PROT</name>
<dbReference type="InterPro" id="IPR002716">
    <property type="entry name" value="PIN_dom"/>
</dbReference>